<feature type="compositionally biased region" description="Polar residues" evidence="1">
    <location>
        <begin position="676"/>
        <end position="696"/>
    </location>
</feature>
<dbReference type="RefSeq" id="XP_012942006.1">
    <property type="nucleotide sequence ID" value="XM_013086552.2"/>
</dbReference>
<feature type="compositionally biased region" description="Polar residues" evidence="1">
    <location>
        <begin position="1018"/>
        <end position="1028"/>
    </location>
</feature>
<feature type="compositionally biased region" description="Polar residues" evidence="1">
    <location>
        <begin position="572"/>
        <end position="581"/>
    </location>
</feature>
<organism evidence="3 4">
    <name type="scientific">Aplysia californica</name>
    <name type="common">California sea hare</name>
    <dbReference type="NCBI Taxonomy" id="6500"/>
    <lineage>
        <taxon>Eukaryota</taxon>
        <taxon>Metazoa</taxon>
        <taxon>Spiralia</taxon>
        <taxon>Lophotrochozoa</taxon>
        <taxon>Mollusca</taxon>
        <taxon>Gastropoda</taxon>
        <taxon>Heterobranchia</taxon>
        <taxon>Euthyneura</taxon>
        <taxon>Tectipleura</taxon>
        <taxon>Aplysiida</taxon>
        <taxon>Aplysioidea</taxon>
        <taxon>Aplysiidae</taxon>
        <taxon>Aplysia</taxon>
    </lineage>
</organism>
<evidence type="ECO:0000256" key="1">
    <source>
        <dbReference type="SAM" id="MobiDB-lite"/>
    </source>
</evidence>
<reference evidence="4" key="1">
    <citation type="submission" date="2025-08" db="UniProtKB">
        <authorList>
            <consortium name="RefSeq"/>
        </authorList>
    </citation>
    <scope>IDENTIFICATION</scope>
</reference>
<dbReference type="GeneID" id="106012738"/>
<name>A0ABM1A6W8_APLCA</name>
<keyword evidence="2" id="KW-1133">Transmembrane helix</keyword>
<evidence type="ECO:0000256" key="2">
    <source>
        <dbReference type="SAM" id="Phobius"/>
    </source>
</evidence>
<evidence type="ECO:0000313" key="4">
    <source>
        <dbReference type="RefSeq" id="XP_012942006.1"/>
    </source>
</evidence>
<feature type="compositionally biased region" description="Basic residues" evidence="1">
    <location>
        <begin position="636"/>
        <end position="651"/>
    </location>
</feature>
<keyword evidence="2" id="KW-0812">Transmembrane</keyword>
<feature type="transmembrane region" description="Helical" evidence="2">
    <location>
        <begin position="6"/>
        <end position="31"/>
    </location>
</feature>
<keyword evidence="3" id="KW-1185">Reference proteome</keyword>
<protein>
    <submittedName>
        <fullName evidence="4">Uncharacterized protein LOC106012738</fullName>
    </submittedName>
</protein>
<dbReference type="Proteomes" id="UP000694888">
    <property type="component" value="Unplaced"/>
</dbReference>
<feature type="compositionally biased region" description="Basic and acidic residues" evidence="1">
    <location>
        <begin position="738"/>
        <end position="748"/>
    </location>
</feature>
<feature type="compositionally biased region" description="Basic and acidic residues" evidence="1">
    <location>
        <begin position="906"/>
        <end position="931"/>
    </location>
</feature>
<feature type="compositionally biased region" description="Polar residues" evidence="1">
    <location>
        <begin position="607"/>
        <end position="621"/>
    </location>
</feature>
<feature type="region of interest" description="Disordered" evidence="1">
    <location>
        <begin position="315"/>
        <end position="420"/>
    </location>
</feature>
<keyword evidence="2" id="KW-0472">Membrane</keyword>
<feature type="compositionally biased region" description="Basic residues" evidence="1">
    <location>
        <begin position="541"/>
        <end position="552"/>
    </location>
</feature>
<proteinExistence type="predicted"/>
<evidence type="ECO:0000313" key="3">
    <source>
        <dbReference type="Proteomes" id="UP000694888"/>
    </source>
</evidence>
<feature type="region of interest" description="Disordered" evidence="1">
    <location>
        <begin position="1005"/>
        <end position="1034"/>
    </location>
</feature>
<feature type="region of interest" description="Disordered" evidence="1">
    <location>
        <begin position="906"/>
        <end position="935"/>
    </location>
</feature>
<accession>A0ABM1A6W8</accession>
<feature type="compositionally biased region" description="Polar residues" evidence="1">
    <location>
        <begin position="524"/>
        <end position="535"/>
    </location>
</feature>
<feature type="compositionally biased region" description="Basic residues" evidence="1">
    <location>
        <begin position="372"/>
        <end position="383"/>
    </location>
</feature>
<feature type="compositionally biased region" description="Basic and acidic residues" evidence="1">
    <location>
        <begin position="510"/>
        <end position="520"/>
    </location>
</feature>
<feature type="region of interest" description="Disordered" evidence="1">
    <location>
        <begin position="448"/>
        <end position="806"/>
    </location>
</feature>
<feature type="compositionally biased region" description="Polar residues" evidence="1">
    <location>
        <begin position="384"/>
        <end position="399"/>
    </location>
</feature>
<gene>
    <name evidence="4" type="primary">LOC106012738</name>
</gene>
<sequence length="1127" mass="123940">MAVTSAANWILRSLMTCILSGAGFVFITLVLQYAKRYSRSRQEKEKARVIAEQFLKDALLQECYGSRGVIIPKVPDIGCGSTSCLAQLRCSLFQMYKRSGCFLGFGRRRQEENSTANHLDSSLSDEQVDRILQLVRFDRYGSESKLREECGGFDTPSKELVLRSSFVSEGSGRKRWSPERSWYRSKRQPDSLGRASVHCNRIPCIQEPLGDLKLWSQFPPKAVDADSRLKSLKKRGGFYDDLHSRVKKEYSFILPYLRGNHQKQFLSKKSIKIQPLELFESPSDYATWIKENKNRIEERVESSPPPEQAVAFQLVGRKSPGRDKQLGQLISPDLRTTPGSKETDGRRSAPASPVGLGAPAKETVPTVDRRLSRTRAQRIRSKSVARSTNSILKNRTGSDSPKKGRLLKSNSSASLGKSVKTKKVENIKLNDITSLPLLAKFDTRAVHGKEREVRGQNRTAKKPPTPLNKPPAVLMKRTRTDTSLGDKIAQNRADDGKHSSNGLVPYGSTADDKPQGDIVRKTTRQSPVHSEQSFKGLSVKARGRSLSPRKTRSPYMSRNRSFYVKHSRDRSTLASPLNLGTGTKPPLARDTSSPLVLNKPKIGPKEPNSSNVPVDTTNTQGAHARSASKESARSFSRSRSKDRKLKPRRYLKTPLPPKQSRAVADAKGANPAGSKATGQGSANITSRPSSRQSVFTQRGKVKTLPLKQPQAKSPMPIQKRETNSPRGRKVQKQTISKPVEKKSKKERGNIAQGRKALLSSADGLKRKVAVRNPGQDNPPTVVSKIGHKPDSGARHSQGHTKHSGTLSTKMCAASLKLIANEHKNSSERKVPNIAAINKSPTVKTEVHENTLERVNPGTTGKTASPKEQMEIHGDSLECANKNMKINSASPKEKGVTSKIIKINRASPKEEDVTSKIKKVNSESPKEKEVTSRHSPKSINLTAVHPSFKSPPSPVWNKEPTQKCHMKEPTQPKGTPCSVGGLKFVLRKSTLDDVVVSLKNGTSCSKTTEVETSPFLRPNTATEPSTSPTDKPALPTPLKVIKIPYQDEQYSTAENKAVAPSLTRVENADPKKGDASLIMSTDARPCTTFGSGATFEIQSFQNVGNDASKALGEHGVKFQGLNFSTHRG</sequence>